<dbReference type="Proteomes" id="UP000334990">
    <property type="component" value="Unassembled WGS sequence"/>
</dbReference>
<dbReference type="EMBL" id="BLAD01000065">
    <property type="protein sequence ID" value="GES03144.1"/>
    <property type="molecule type" value="Genomic_DNA"/>
</dbReference>
<gene>
    <name evidence="1" type="ORF">Acor_52100</name>
</gene>
<accession>A0A5M3W307</accession>
<name>A0A5M3W307_9ACTN</name>
<evidence type="ECO:0000313" key="2">
    <source>
        <dbReference type="Proteomes" id="UP000334990"/>
    </source>
</evidence>
<sequence>MRNKFATVGCSAPLSSAQKGVGSVYIIIRRVRAFFKFLSVAAILTCILTGCAQRPADVARAEQTVDSIDGLALTEADFGPELVGLFRGSPPSDRAEPPMPSYLGAAAYRSRAWGDTENAPLLYEQIFEFPDAGHAQAEFKAAPHGRNYHLVDGYRAHEVDIRGEINLAAVDYTIFCAARGSLSPSEPSCPGWGFRGRYGRYIVDLVLRGSRFEPIDSTTRFGRDMFFKVVEAVDAKGVGVS</sequence>
<proteinExistence type="predicted"/>
<dbReference type="AlphaFoldDB" id="A0A5M3W307"/>
<protein>
    <submittedName>
        <fullName evidence="1">Uncharacterized protein</fullName>
    </submittedName>
</protein>
<reference evidence="1 2" key="1">
    <citation type="submission" date="2019-10" db="EMBL/GenBank/DDBJ databases">
        <title>Whole genome shotgun sequence of Acrocarpospora corrugata NBRC 13972.</title>
        <authorList>
            <person name="Ichikawa N."/>
            <person name="Kimura A."/>
            <person name="Kitahashi Y."/>
            <person name="Komaki H."/>
            <person name="Oguchi A."/>
        </authorList>
    </citation>
    <scope>NUCLEOTIDE SEQUENCE [LARGE SCALE GENOMIC DNA]</scope>
    <source>
        <strain evidence="1 2">NBRC 13972</strain>
    </source>
</reference>
<keyword evidence="2" id="KW-1185">Reference proteome</keyword>
<comment type="caution">
    <text evidence="1">The sequence shown here is derived from an EMBL/GenBank/DDBJ whole genome shotgun (WGS) entry which is preliminary data.</text>
</comment>
<organism evidence="1 2">
    <name type="scientific">Acrocarpospora corrugata</name>
    <dbReference type="NCBI Taxonomy" id="35763"/>
    <lineage>
        <taxon>Bacteria</taxon>
        <taxon>Bacillati</taxon>
        <taxon>Actinomycetota</taxon>
        <taxon>Actinomycetes</taxon>
        <taxon>Streptosporangiales</taxon>
        <taxon>Streptosporangiaceae</taxon>
        <taxon>Acrocarpospora</taxon>
    </lineage>
</organism>
<evidence type="ECO:0000313" key="1">
    <source>
        <dbReference type="EMBL" id="GES03144.1"/>
    </source>
</evidence>